<reference evidence="14" key="1">
    <citation type="journal article" date="2002" name="Science">
        <title>The draft genome of Ciona intestinalis: insights into chordate and vertebrate origins.</title>
        <authorList>
            <person name="Dehal P."/>
            <person name="Satou Y."/>
            <person name="Campbell R.K."/>
            <person name="Chapman J."/>
            <person name="Degnan B."/>
            <person name="De Tomaso A."/>
            <person name="Davidson B."/>
            <person name="Di Gregorio A."/>
            <person name="Gelpke M."/>
            <person name="Goodstein D.M."/>
            <person name="Harafuji N."/>
            <person name="Hastings K.E."/>
            <person name="Ho I."/>
            <person name="Hotta K."/>
            <person name="Huang W."/>
            <person name="Kawashima T."/>
            <person name="Lemaire P."/>
            <person name="Martinez D."/>
            <person name="Meinertzhagen I.A."/>
            <person name="Necula S."/>
            <person name="Nonaka M."/>
            <person name="Putnam N."/>
            <person name="Rash S."/>
            <person name="Saiga H."/>
            <person name="Satake M."/>
            <person name="Terry A."/>
            <person name="Yamada L."/>
            <person name="Wang H.G."/>
            <person name="Awazu S."/>
            <person name="Azumi K."/>
            <person name="Boore J."/>
            <person name="Branno M."/>
            <person name="Chin-Bow S."/>
            <person name="DeSantis R."/>
            <person name="Doyle S."/>
            <person name="Francino P."/>
            <person name="Keys D.N."/>
            <person name="Haga S."/>
            <person name="Hayashi H."/>
            <person name="Hino K."/>
            <person name="Imai K.S."/>
            <person name="Inaba K."/>
            <person name="Kano S."/>
            <person name="Kobayashi K."/>
            <person name="Kobayashi M."/>
            <person name="Lee B.I."/>
            <person name="Makabe K.W."/>
            <person name="Manohar C."/>
            <person name="Matassi G."/>
            <person name="Medina M."/>
            <person name="Mochizuki Y."/>
            <person name="Mount S."/>
            <person name="Morishita T."/>
            <person name="Miura S."/>
            <person name="Nakayama A."/>
            <person name="Nishizaka S."/>
            <person name="Nomoto H."/>
            <person name="Ohta F."/>
            <person name="Oishi K."/>
            <person name="Rigoutsos I."/>
            <person name="Sano M."/>
            <person name="Sasaki A."/>
            <person name="Sasakura Y."/>
            <person name="Shoguchi E."/>
            <person name="Shin-i T."/>
            <person name="Spagnuolo A."/>
            <person name="Stainier D."/>
            <person name="Suzuki M.M."/>
            <person name="Tassy O."/>
            <person name="Takatori N."/>
            <person name="Tokuoka M."/>
            <person name="Yagi K."/>
            <person name="Yoshizaki F."/>
            <person name="Wada S."/>
            <person name="Zhang C."/>
            <person name="Hyatt P.D."/>
            <person name="Larimer F."/>
            <person name="Detter C."/>
            <person name="Doggett N."/>
            <person name="Glavina T."/>
            <person name="Hawkins T."/>
            <person name="Richardson P."/>
            <person name="Lucas S."/>
            <person name="Kohara Y."/>
            <person name="Levine M."/>
            <person name="Satoh N."/>
            <person name="Rokhsar D.S."/>
        </authorList>
    </citation>
    <scope>NUCLEOTIDE SEQUENCE [LARGE SCALE GENOMIC DNA]</scope>
</reference>
<dbReference type="InterPro" id="IPR032675">
    <property type="entry name" value="LRR_dom_sf"/>
</dbReference>
<dbReference type="GeneID" id="100186420"/>
<reference evidence="13" key="2">
    <citation type="journal article" date="2008" name="Genome Biol.">
        <title>Improved genome assembly and evidence-based global gene model set for the chordate Ciona intestinalis: new insight into intron and operon populations.</title>
        <authorList>
            <person name="Satou Y."/>
            <person name="Mineta K."/>
            <person name="Ogasawara M."/>
            <person name="Sasakura Y."/>
            <person name="Shoguchi E."/>
            <person name="Ueno K."/>
            <person name="Yamada L."/>
            <person name="Matsumoto J."/>
            <person name="Wasserscheid J."/>
            <person name="Dewar K."/>
            <person name="Wiley G.B."/>
            <person name="Macmil S.L."/>
            <person name="Roe B.A."/>
            <person name="Zeller R.W."/>
            <person name="Hastings K.E."/>
            <person name="Lemaire P."/>
            <person name="Lindquist E."/>
            <person name="Endo T."/>
            <person name="Hotta K."/>
            <person name="Inaba K."/>
        </authorList>
    </citation>
    <scope>NUCLEOTIDE SEQUENCE [LARGE SCALE GENOMIC DNA]</scope>
    <source>
        <strain evidence="13">wild type</strain>
    </source>
</reference>
<comment type="similarity">
    <text evidence="10">Belongs to the DRC3 family.</text>
</comment>
<proteinExistence type="inferred from homology"/>
<evidence type="ECO:0000256" key="7">
    <source>
        <dbReference type="ARBA" id="ARBA00023069"/>
    </source>
</evidence>
<dbReference type="SMART" id="SM00369">
    <property type="entry name" value="LRR_TYP"/>
    <property type="match status" value="3"/>
</dbReference>
<dbReference type="RefSeq" id="XP_002128801.1">
    <property type="nucleotide sequence ID" value="XM_002128765.3"/>
</dbReference>
<feature type="coiled-coil region" evidence="12">
    <location>
        <begin position="366"/>
        <end position="393"/>
    </location>
</feature>
<sequence length="519" mass="60600">MSRLYDTVEPSVIDDEMLRKAVEEQGPKEEAGKIAKQEGVDYCDVLSLRLDFRNILKVDNLWQFTKLTKLQMDNNIIEKIEGMDALVNLRWLDMSFNNIEMIEGLDKLTKLEDLTLFNNRITRLENMDSLPNLHVLSVGNNKIDQLDNLIYLRRFPNLRTLNLTGNPVCDDQGYKLFAVAYLSHLVYLDFRLIDEDTRQKAHSLYENKLGELMHNEKQAEVAIEAEKKAAQELLKHKDAYVEHLNSSVLFESMYKEDPEGMKLALLPGLQDMLKDFQDKFVEVCMKIFEFGMKEYEKRCKEMREFNTCIQDAEAANKKQAVTVIDAFEEYKKKLFTELLVTSDAEVQERKMNEYHEGVNETWDKLMGLEMQLVDQLEETIKDFERNMTDLMSQLVEYIQGLITQVRDLENSHNEKLLEMCMTVLEKVVKNEMDEELPDDLRMLFVDKDTIVNAIGASHDVHLIKIDNREDEIVTRSGAWLSGHMQKIHADECARNRARVVEITNYIDHLRDEIDTQFMP</sequence>
<dbReference type="Gene3D" id="3.80.10.10">
    <property type="entry name" value="Ribonuclease Inhibitor"/>
    <property type="match status" value="1"/>
</dbReference>
<accession>A0A1W2WJN0</accession>
<evidence type="ECO:0000256" key="2">
    <source>
        <dbReference type="ARBA" id="ARBA00022490"/>
    </source>
</evidence>
<evidence type="ECO:0000256" key="6">
    <source>
        <dbReference type="ARBA" id="ARBA00023054"/>
    </source>
</evidence>
<dbReference type="GO" id="GO:0005929">
    <property type="term" value="C:cilium"/>
    <property type="evidence" value="ECO:0000318"/>
    <property type="project" value="GO_Central"/>
</dbReference>
<evidence type="ECO:0000256" key="4">
    <source>
        <dbReference type="ARBA" id="ARBA00022737"/>
    </source>
</evidence>
<organism evidence="13 14">
    <name type="scientific">Ciona intestinalis</name>
    <name type="common">Transparent sea squirt</name>
    <name type="synonym">Ascidia intestinalis</name>
    <dbReference type="NCBI Taxonomy" id="7719"/>
    <lineage>
        <taxon>Eukaryota</taxon>
        <taxon>Metazoa</taxon>
        <taxon>Chordata</taxon>
        <taxon>Tunicata</taxon>
        <taxon>Ascidiacea</taxon>
        <taxon>Phlebobranchia</taxon>
        <taxon>Cionidae</taxon>
        <taxon>Ciona</taxon>
    </lineage>
</organism>
<dbReference type="SMART" id="SM00365">
    <property type="entry name" value="LRR_SD22"/>
    <property type="match status" value="4"/>
</dbReference>
<evidence type="ECO:0000256" key="1">
    <source>
        <dbReference type="ARBA" id="ARBA00004611"/>
    </source>
</evidence>
<dbReference type="EMBL" id="EAAA01001651">
    <property type="status" value="NOT_ANNOTATED_CDS"/>
    <property type="molecule type" value="Genomic_DNA"/>
</dbReference>
<keyword evidence="14" id="KW-1185">Reference proteome</keyword>
<dbReference type="Pfam" id="PF14580">
    <property type="entry name" value="LRR_9"/>
    <property type="match status" value="1"/>
</dbReference>
<keyword evidence="9" id="KW-0966">Cell projection</keyword>
<dbReference type="Ensembl" id="ENSCINT00000003500.3">
    <property type="protein sequence ID" value="ENSCINP00000003500.3"/>
    <property type="gene ID" value="ENSCING00000001732.3"/>
</dbReference>
<keyword evidence="7" id="KW-0969">Cilium</keyword>
<reference evidence="13" key="3">
    <citation type="submission" date="2025-08" db="UniProtKB">
        <authorList>
            <consortium name="Ensembl"/>
        </authorList>
    </citation>
    <scope>IDENTIFICATION</scope>
</reference>
<dbReference type="PANTHER" id="PTHR45973">
    <property type="entry name" value="PROTEIN PHOSPHATASE 1 REGULATORY SUBUNIT SDS22-RELATED"/>
    <property type="match status" value="1"/>
</dbReference>
<dbReference type="OrthoDB" id="27917at2759"/>
<dbReference type="PROSITE" id="PS51450">
    <property type="entry name" value="LRR"/>
    <property type="match status" value="4"/>
</dbReference>
<evidence type="ECO:0000313" key="13">
    <source>
        <dbReference type="Ensembl" id="ENSCINP00000003500.3"/>
    </source>
</evidence>
<evidence type="ECO:0000256" key="8">
    <source>
        <dbReference type="ARBA" id="ARBA00023212"/>
    </source>
</evidence>
<dbReference type="KEGG" id="cin:100186420"/>
<keyword evidence="2" id="KW-0963">Cytoplasm</keyword>
<dbReference type="GeneTree" id="ENSGT00940000159298"/>
<evidence type="ECO:0000256" key="11">
    <source>
        <dbReference type="ARBA" id="ARBA00040950"/>
    </source>
</evidence>
<evidence type="ECO:0000256" key="3">
    <source>
        <dbReference type="ARBA" id="ARBA00022614"/>
    </source>
</evidence>
<keyword evidence="3" id="KW-0433">Leucine-rich repeat</keyword>
<dbReference type="HOGENOM" id="CLU_026827_0_0_1"/>
<accession>F7AMV0</accession>
<dbReference type="Proteomes" id="UP000008144">
    <property type="component" value="Chromosome 3"/>
</dbReference>
<keyword evidence="6 12" id="KW-0175">Coiled coil</keyword>
<dbReference type="AlphaFoldDB" id="F7AMV0"/>
<comment type="subcellular location">
    <subcellularLocation>
        <location evidence="1">Cytoplasm</location>
        <location evidence="1">Cytoskeleton</location>
        <location evidence="1">Flagellum axoneme</location>
    </subcellularLocation>
</comment>
<dbReference type="InterPro" id="IPR050576">
    <property type="entry name" value="Cilia_flagella_integrity"/>
</dbReference>
<evidence type="ECO:0000313" key="14">
    <source>
        <dbReference type="Proteomes" id="UP000008144"/>
    </source>
</evidence>
<dbReference type="PANTHER" id="PTHR45973:SF12">
    <property type="entry name" value="DYNEIN REGULATORY COMPLEX SUBUNIT 3"/>
    <property type="match status" value="1"/>
</dbReference>
<gene>
    <name evidence="13" type="primary">LOC100186420</name>
</gene>
<evidence type="ECO:0000256" key="9">
    <source>
        <dbReference type="ARBA" id="ARBA00023273"/>
    </source>
</evidence>
<name>F7AMV0_CIOIN</name>
<evidence type="ECO:0000256" key="10">
    <source>
        <dbReference type="ARBA" id="ARBA00038378"/>
    </source>
</evidence>
<protein>
    <recommendedName>
        <fullName evidence="11">Dynein regulatory complex subunit 3</fullName>
    </recommendedName>
</protein>
<dbReference type="InParanoid" id="F7AMV0"/>
<dbReference type="OMA" id="SFMEMMT"/>
<keyword evidence="8" id="KW-0206">Cytoskeleton</keyword>
<keyword evidence="4" id="KW-0677">Repeat</keyword>
<dbReference type="InterPro" id="IPR001611">
    <property type="entry name" value="Leu-rich_rpt"/>
</dbReference>
<keyword evidence="5" id="KW-0282">Flagellum</keyword>
<evidence type="ECO:0000256" key="5">
    <source>
        <dbReference type="ARBA" id="ARBA00022846"/>
    </source>
</evidence>
<dbReference type="STRING" id="7719.ENSCINP00000003500"/>
<dbReference type="SUPFAM" id="SSF52058">
    <property type="entry name" value="L domain-like"/>
    <property type="match status" value="1"/>
</dbReference>
<evidence type="ECO:0000256" key="12">
    <source>
        <dbReference type="SAM" id="Coils"/>
    </source>
</evidence>
<dbReference type="InterPro" id="IPR003591">
    <property type="entry name" value="Leu-rich_rpt_typical-subtyp"/>
</dbReference>
<reference evidence="13" key="4">
    <citation type="submission" date="2025-09" db="UniProtKB">
        <authorList>
            <consortium name="Ensembl"/>
        </authorList>
    </citation>
    <scope>IDENTIFICATION</scope>
</reference>